<gene>
    <name evidence="11" type="ORF">Z043_113456</name>
</gene>
<evidence type="ECO:0000313" key="11">
    <source>
        <dbReference type="EMBL" id="KPP67902.1"/>
    </source>
</evidence>
<keyword evidence="6" id="KW-0970">Cilium biogenesis/degradation</keyword>
<dbReference type="Proteomes" id="UP000034805">
    <property type="component" value="Unassembled WGS sequence"/>
</dbReference>
<feature type="region of interest" description="Disordered" evidence="10">
    <location>
        <begin position="198"/>
        <end position="227"/>
    </location>
</feature>
<keyword evidence="5" id="KW-0493">Microtubule</keyword>
<evidence type="ECO:0000256" key="8">
    <source>
        <dbReference type="ARBA" id="ARBA00023212"/>
    </source>
</evidence>
<dbReference type="GO" id="GO:0005654">
    <property type="term" value="C:nucleoplasm"/>
    <property type="evidence" value="ECO:0007669"/>
    <property type="project" value="TreeGrafter"/>
</dbReference>
<evidence type="ECO:0000256" key="10">
    <source>
        <dbReference type="SAM" id="MobiDB-lite"/>
    </source>
</evidence>
<sequence>MEEILRRRHPNSLPALMLAAAAAEPVTPECAGTVAFLERRVQRLEAELEGRDEEAKRSLRAMEQQYHKIKIQYEQQISQLEQQLAMKAERTQAVSPQAWESKAQSLEKELLHLQETQRNREDELLAEITALQGQLQQARCKEKPQKSPSRHERQAEEAQGVRIDRMTQELTAKSKTIQELTRVVERLQKERRSLLLAPPLQGRNGDTKKQGVAARGTPVLQGGEKIGAKSEAVAETFPPTLDEKNYQPSEFSGSHISEVLQENEQLRARLEQVELEAEHERVTLQAATAQAEGELRRVQESLAEQLSSLRTKHQRELENILTRHALEHSSSKVAELTNQLSAQEVMAHSMATIQ</sequence>
<feature type="non-terminal residue" evidence="11">
    <location>
        <position position="354"/>
    </location>
</feature>
<evidence type="ECO:0000256" key="2">
    <source>
        <dbReference type="ARBA" id="ARBA00009485"/>
    </source>
</evidence>
<keyword evidence="8" id="KW-0206">Cytoskeleton</keyword>
<organism evidence="11 12">
    <name type="scientific">Scleropages formosus</name>
    <name type="common">Asian bonytongue</name>
    <name type="synonym">Osteoglossum formosum</name>
    <dbReference type="NCBI Taxonomy" id="113540"/>
    <lineage>
        <taxon>Eukaryota</taxon>
        <taxon>Metazoa</taxon>
        <taxon>Chordata</taxon>
        <taxon>Craniata</taxon>
        <taxon>Vertebrata</taxon>
        <taxon>Euteleostomi</taxon>
        <taxon>Actinopterygii</taxon>
        <taxon>Neopterygii</taxon>
        <taxon>Teleostei</taxon>
        <taxon>Osteoglossocephala</taxon>
        <taxon>Osteoglossomorpha</taxon>
        <taxon>Osteoglossiformes</taxon>
        <taxon>Osteoglossidae</taxon>
        <taxon>Scleropages</taxon>
    </lineage>
</organism>
<evidence type="ECO:0000256" key="9">
    <source>
        <dbReference type="SAM" id="Coils"/>
    </source>
</evidence>
<evidence type="ECO:0000256" key="6">
    <source>
        <dbReference type="ARBA" id="ARBA00022794"/>
    </source>
</evidence>
<evidence type="ECO:0000256" key="5">
    <source>
        <dbReference type="ARBA" id="ARBA00022701"/>
    </source>
</evidence>
<keyword evidence="7 9" id="KW-0175">Coiled coil</keyword>
<keyword evidence="4" id="KW-0963">Cytoplasm</keyword>
<evidence type="ECO:0000313" key="12">
    <source>
        <dbReference type="Proteomes" id="UP000034805"/>
    </source>
</evidence>
<dbReference type="GO" id="GO:0034451">
    <property type="term" value="C:centriolar satellite"/>
    <property type="evidence" value="ECO:0007669"/>
    <property type="project" value="TreeGrafter"/>
</dbReference>
<dbReference type="EMBL" id="JARO02004788">
    <property type="protein sequence ID" value="KPP67902.1"/>
    <property type="molecule type" value="Genomic_DNA"/>
</dbReference>
<comment type="subcellular location">
    <subcellularLocation>
        <location evidence="1">Cytoplasm</location>
        <location evidence="1">Cytoskeleton</location>
        <location evidence="1">Microtubule organizing center</location>
        <location evidence="1">Centrosome</location>
        <location evidence="1">Centriole</location>
    </subcellularLocation>
</comment>
<reference evidence="11 12" key="1">
    <citation type="submission" date="2015-08" db="EMBL/GenBank/DDBJ databases">
        <title>The genome of the Asian arowana (Scleropages formosus).</title>
        <authorList>
            <person name="Tan M.H."/>
            <person name="Gan H.M."/>
            <person name="Croft L.J."/>
            <person name="Austin C.M."/>
        </authorList>
    </citation>
    <scope>NUCLEOTIDE SEQUENCE [LARGE SCALE GENOMIC DNA]</scope>
    <source>
        <strain evidence="11">Aro1</strain>
    </source>
</reference>
<dbReference type="STRING" id="113540.ENSSFOP00015015721"/>
<dbReference type="AlphaFoldDB" id="A0A0P7WV30"/>
<evidence type="ECO:0000256" key="3">
    <source>
        <dbReference type="ARBA" id="ARBA00021406"/>
    </source>
</evidence>
<proteinExistence type="inferred from homology"/>
<dbReference type="GO" id="GO:0005879">
    <property type="term" value="C:axonemal microtubule"/>
    <property type="evidence" value="ECO:0007669"/>
    <property type="project" value="TreeGrafter"/>
</dbReference>
<dbReference type="PANTHER" id="PTHR34031:SF1">
    <property type="entry name" value="CENTROSOMAL PROTEIN OF 162 KDA"/>
    <property type="match status" value="1"/>
</dbReference>
<feature type="region of interest" description="Disordered" evidence="10">
    <location>
        <begin position="135"/>
        <end position="161"/>
    </location>
</feature>
<dbReference type="GO" id="GO:0005814">
    <property type="term" value="C:centriole"/>
    <property type="evidence" value="ECO:0007669"/>
    <property type="project" value="UniProtKB-SubCell"/>
</dbReference>
<dbReference type="InterPro" id="IPR038774">
    <property type="entry name" value="CEP162-like"/>
</dbReference>
<dbReference type="GO" id="GO:0060271">
    <property type="term" value="P:cilium assembly"/>
    <property type="evidence" value="ECO:0007669"/>
    <property type="project" value="TreeGrafter"/>
</dbReference>
<comment type="similarity">
    <text evidence="2">Belongs to the CEP162 family.</text>
</comment>
<feature type="coiled-coil region" evidence="9">
    <location>
        <begin position="256"/>
        <end position="292"/>
    </location>
</feature>
<evidence type="ECO:0000256" key="1">
    <source>
        <dbReference type="ARBA" id="ARBA00004114"/>
    </source>
</evidence>
<protein>
    <recommendedName>
        <fullName evidence="3">Centrosomal protein of 162 kDa</fullName>
    </recommendedName>
</protein>
<dbReference type="PANTHER" id="PTHR34031">
    <property type="entry name" value="CENTROSOMAL PROTEIN OF 162 KDA"/>
    <property type="match status" value="1"/>
</dbReference>
<name>A0A0P7WV30_SCLFO</name>
<evidence type="ECO:0000256" key="7">
    <source>
        <dbReference type="ARBA" id="ARBA00023054"/>
    </source>
</evidence>
<accession>A0A0P7WV30</accession>
<evidence type="ECO:0000256" key="4">
    <source>
        <dbReference type="ARBA" id="ARBA00022490"/>
    </source>
</evidence>
<feature type="compositionally biased region" description="Basic and acidic residues" evidence="10">
    <location>
        <begin position="139"/>
        <end position="156"/>
    </location>
</feature>
<comment type="caution">
    <text evidence="11">The sequence shown here is derived from an EMBL/GenBank/DDBJ whole genome shotgun (WGS) entry which is preliminary data.</text>
</comment>